<feature type="domain" description="RDD" evidence="7">
    <location>
        <begin position="220"/>
        <end position="372"/>
    </location>
</feature>
<feature type="transmembrane region" description="Helical" evidence="5">
    <location>
        <begin position="258"/>
        <end position="276"/>
    </location>
</feature>
<evidence type="ECO:0000256" key="4">
    <source>
        <dbReference type="ARBA" id="ARBA00023136"/>
    </source>
</evidence>
<gene>
    <name evidence="8" type="ORF">SAMN02745110_01691</name>
</gene>
<feature type="domain" description="VanZ-like" evidence="6">
    <location>
        <begin position="52"/>
        <end position="195"/>
    </location>
</feature>
<proteinExistence type="predicted"/>
<evidence type="ECO:0000259" key="7">
    <source>
        <dbReference type="Pfam" id="PF06271"/>
    </source>
</evidence>
<feature type="transmembrane region" description="Helical" evidence="5">
    <location>
        <begin position="308"/>
        <end position="333"/>
    </location>
</feature>
<dbReference type="OrthoDB" id="9805025at2"/>
<keyword evidence="4 5" id="KW-0472">Membrane</keyword>
<dbReference type="GO" id="GO:0016020">
    <property type="term" value="C:membrane"/>
    <property type="evidence" value="ECO:0007669"/>
    <property type="project" value="UniProtKB-SubCell"/>
</dbReference>
<dbReference type="InterPro" id="IPR053150">
    <property type="entry name" value="Teicoplanin_resist-assoc"/>
</dbReference>
<evidence type="ECO:0000256" key="2">
    <source>
        <dbReference type="ARBA" id="ARBA00022692"/>
    </source>
</evidence>
<dbReference type="Pfam" id="PF04892">
    <property type="entry name" value="VanZ"/>
    <property type="match status" value="1"/>
</dbReference>
<evidence type="ECO:0000313" key="8">
    <source>
        <dbReference type="EMBL" id="SJZ82540.1"/>
    </source>
</evidence>
<dbReference type="PROSITE" id="PS51257">
    <property type="entry name" value="PROKAR_LIPOPROTEIN"/>
    <property type="match status" value="1"/>
</dbReference>
<keyword evidence="9" id="KW-1185">Reference proteome</keyword>
<dbReference type="InterPro" id="IPR010432">
    <property type="entry name" value="RDD"/>
</dbReference>
<reference evidence="8 9" key="1">
    <citation type="submission" date="2017-02" db="EMBL/GenBank/DDBJ databases">
        <authorList>
            <person name="Peterson S.W."/>
        </authorList>
    </citation>
    <scope>NUCLEOTIDE SEQUENCE [LARGE SCALE GENOMIC DNA]</scope>
    <source>
        <strain evidence="8 9">ATCC 17233</strain>
    </source>
</reference>
<evidence type="ECO:0000256" key="1">
    <source>
        <dbReference type="ARBA" id="ARBA00004141"/>
    </source>
</evidence>
<keyword evidence="2 5" id="KW-0812">Transmembrane</keyword>
<dbReference type="Proteomes" id="UP000189857">
    <property type="component" value="Unassembled WGS sequence"/>
</dbReference>
<keyword evidence="3 5" id="KW-1133">Transmembrane helix</keyword>
<evidence type="ECO:0000259" key="6">
    <source>
        <dbReference type="Pfam" id="PF04892"/>
    </source>
</evidence>
<feature type="transmembrane region" description="Helical" evidence="5">
    <location>
        <begin position="147"/>
        <end position="169"/>
    </location>
</feature>
<feature type="transmembrane region" description="Helical" evidence="5">
    <location>
        <begin position="181"/>
        <end position="203"/>
    </location>
</feature>
<feature type="transmembrane region" description="Helical" evidence="5">
    <location>
        <begin position="339"/>
        <end position="361"/>
    </location>
</feature>
<accession>A0A1T4NT57</accession>
<dbReference type="PANTHER" id="PTHR36834">
    <property type="entry name" value="MEMBRANE PROTEIN-RELATED"/>
    <property type="match status" value="1"/>
</dbReference>
<dbReference type="RefSeq" id="WP_078787523.1">
    <property type="nucleotide sequence ID" value="NZ_FMTO01000009.1"/>
</dbReference>
<protein>
    <submittedName>
        <fullName evidence="8">Glycopeptide antibiotics resistance protein</fullName>
    </submittedName>
</protein>
<feature type="transmembrane region" description="Helical" evidence="5">
    <location>
        <begin position="12"/>
        <end position="35"/>
    </location>
</feature>
<dbReference type="AlphaFoldDB" id="A0A1T4NT57"/>
<sequence length="403" mass="46489">MLKYLNSYLQPITVACMLFPAIAAVFTLPFVIRHYRKFGGIAIMRTVIVYSFILYCMCTFLLTVLPLPSREAVLAMPKHGIGWIPYEDMVQGMKKCGISFSNLFDAGAWKAFFKCSDFLQVLCNIVMTIPLGLYLRYYFKFTFRETVLMGFCASLFFEVTQYTGLYGIYPKAYRFTEMDDLINNTLGAAIGFLIEPLIAFFLPKRDEIDRISYKKGERVTFLRRVYAFIIDILFFNFIFALMEFTIIPTSAVSLRTTILAWTGTMILYYLIIPCFMKGRTFGQKMLKLKIVSENGEKAKWRQVIGRNFLLYGIEYMLVSINGVCIANFISALVTRSNTFYVMFILGTVSFVPLILEIILVLRCVKKYNQTPHSHYSHTKEIAYGRKVMEKFDVEEAEKSSLCD</sequence>
<evidence type="ECO:0000256" key="3">
    <source>
        <dbReference type="ARBA" id="ARBA00022989"/>
    </source>
</evidence>
<comment type="subcellular location">
    <subcellularLocation>
        <location evidence="1">Membrane</location>
        <topology evidence="1">Multi-pass membrane protein</topology>
    </subcellularLocation>
</comment>
<dbReference type="Pfam" id="PF06271">
    <property type="entry name" value="RDD"/>
    <property type="match status" value="1"/>
</dbReference>
<dbReference type="EMBL" id="FUXA01000010">
    <property type="protein sequence ID" value="SJZ82540.1"/>
    <property type="molecule type" value="Genomic_DNA"/>
</dbReference>
<organism evidence="8 9">
    <name type="scientific">Eubacterium ruminantium</name>
    <dbReference type="NCBI Taxonomy" id="42322"/>
    <lineage>
        <taxon>Bacteria</taxon>
        <taxon>Bacillati</taxon>
        <taxon>Bacillota</taxon>
        <taxon>Clostridia</taxon>
        <taxon>Eubacteriales</taxon>
        <taxon>Eubacteriaceae</taxon>
        <taxon>Eubacterium</taxon>
    </lineage>
</organism>
<feature type="transmembrane region" description="Helical" evidence="5">
    <location>
        <begin position="118"/>
        <end position="135"/>
    </location>
</feature>
<evidence type="ECO:0000313" key="9">
    <source>
        <dbReference type="Proteomes" id="UP000189857"/>
    </source>
</evidence>
<evidence type="ECO:0000256" key="5">
    <source>
        <dbReference type="SAM" id="Phobius"/>
    </source>
</evidence>
<name>A0A1T4NT57_9FIRM</name>
<dbReference type="InterPro" id="IPR006976">
    <property type="entry name" value="VanZ-like"/>
</dbReference>
<feature type="transmembrane region" description="Helical" evidence="5">
    <location>
        <begin position="224"/>
        <end position="246"/>
    </location>
</feature>
<dbReference type="PANTHER" id="PTHR36834:SF1">
    <property type="entry name" value="INTEGRAL MEMBRANE PROTEIN"/>
    <property type="match status" value="1"/>
</dbReference>
<feature type="transmembrane region" description="Helical" evidence="5">
    <location>
        <begin position="47"/>
        <end position="67"/>
    </location>
</feature>